<gene>
    <name evidence="2" type="ORF">Vau01_001250</name>
</gene>
<name>A0A8J3YVD9_9ACTN</name>
<reference evidence="2" key="1">
    <citation type="submission" date="2021-01" db="EMBL/GenBank/DDBJ databases">
        <title>Whole genome shotgun sequence of Virgisporangium aurantiacum NBRC 16421.</title>
        <authorList>
            <person name="Komaki H."/>
            <person name="Tamura T."/>
        </authorList>
    </citation>
    <scope>NUCLEOTIDE SEQUENCE</scope>
    <source>
        <strain evidence="2">NBRC 16421</strain>
    </source>
</reference>
<sequence>MTPHDVSIRSLGGVCVITLGQDIDTAVADRIEAEIFARTTPSAPLVVDLTGVGFLDSAGVRLMDRLIGRHRRAGSTAVIVAPDTSGPWFTLRMCEFPAEHLMSSLRDAVAAVVDPGQHS</sequence>
<comment type="caution">
    <text evidence="2">The sequence shown here is derived from an EMBL/GenBank/DDBJ whole genome shotgun (WGS) entry which is preliminary data.</text>
</comment>
<keyword evidence="3" id="KW-1185">Reference proteome</keyword>
<evidence type="ECO:0000313" key="2">
    <source>
        <dbReference type="EMBL" id="GIJ52609.1"/>
    </source>
</evidence>
<evidence type="ECO:0000313" key="3">
    <source>
        <dbReference type="Proteomes" id="UP000612585"/>
    </source>
</evidence>
<dbReference type="EMBL" id="BOPG01000002">
    <property type="protein sequence ID" value="GIJ52609.1"/>
    <property type="molecule type" value="Genomic_DNA"/>
</dbReference>
<feature type="domain" description="STAS" evidence="1">
    <location>
        <begin position="4"/>
        <end position="81"/>
    </location>
</feature>
<dbReference type="InterPro" id="IPR036513">
    <property type="entry name" value="STAS_dom_sf"/>
</dbReference>
<proteinExistence type="predicted"/>
<dbReference type="SUPFAM" id="SSF52091">
    <property type="entry name" value="SpoIIaa-like"/>
    <property type="match status" value="1"/>
</dbReference>
<evidence type="ECO:0000259" key="1">
    <source>
        <dbReference type="PROSITE" id="PS50801"/>
    </source>
</evidence>
<organism evidence="2 3">
    <name type="scientific">Virgisporangium aurantiacum</name>
    <dbReference type="NCBI Taxonomy" id="175570"/>
    <lineage>
        <taxon>Bacteria</taxon>
        <taxon>Bacillati</taxon>
        <taxon>Actinomycetota</taxon>
        <taxon>Actinomycetes</taxon>
        <taxon>Micromonosporales</taxon>
        <taxon>Micromonosporaceae</taxon>
        <taxon>Virgisporangium</taxon>
    </lineage>
</organism>
<dbReference type="RefSeq" id="WP_203985746.1">
    <property type="nucleotide sequence ID" value="NZ_BOPG01000002.1"/>
</dbReference>
<protein>
    <recommendedName>
        <fullName evidence="1">STAS domain-containing protein</fullName>
    </recommendedName>
</protein>
<dbReference type="Proteomes" id="UP000612585">
    <property type="component" value="Unassembled WGS sequence"/>
</dbReference>
<dbReference type="Pfam" id="PF01740">
    <property type="entry name" value="STAS"/>
    <property type="match status" value="1"/>
</dbReference>
<accession>A0A8J3YVD9</accession>
<dbReference type="Gene3D" id="3.30.750.24">
    <property type="entry name" value="STAS domain"/>
    <property type="match status" value="1"/>
</dbReference>
<dbReference type="PROSITE" id="PS50801">
    <property type="entry name" value="STAS"/>
    <property type="match status" value="1"/>
</dbReference>
<dbReference type="InterPro" id="IPR002645">
    <property type="entry name" value="STAS_dom"/>
</dbReference>
<dbReference type="AlphaFoldDB" id="A0A8J3YVD9"/>
<dbReference type="CDD" id="cd07043">
    <property type="entry name" value="STAS_anti-anti-sigma_factors"/>
    <property type="match status" value="1"/>
</dbReference>